<feature type="chain" id="PRO_5045781122" description="Expansin-like EG45 domain-containing protein" evidence="2">
    <location>
        <begin position="20"/>
        <end position="325"/>
    </location>
</feature>
<feature type="compositionally biased region" description="Low complexity" evidence="1">
    <location>
        <begin position="265"/>
        <end position="282"/>
    </location>
</feature>
<evidence type="ECO:0008006" key="5">
    <source>
        <dbReference type="Google" id="ProtNLM"/>
    </source>
</evidence>
<keyword evidence="4" id="KW-1185">Reference proteome</keyword>
<dbReference type="Proteomes" id="UP001329825">
    <property type="component" value="Chromosome 6"/>
</dbReference>
<gene>
    <name evidence="3" type="ORF">IL334_005114</name>
</gene>
<organism evidence="3 4">
    <name type="scientific">Kwoniella shivajii</name>
    <dbReference type="NCBI Taxonomy" id="564305"/>
    <lineage>
        <taxon>Eukaryota</taxon>
        <taxon>Fungi</taxon>
        <taxon>Dikarya</taxon>
        <taxon>Basidiomycota</taxon>
        <taxon>Agaricomycotina</taxon>
        <taxon>Tremellomycetes</taxon>
        <taxon>Tremellales</taxon>
        <taxon>Cryptococcaceae</taxon>
        <taxon>Kwoniella</taxon>
    </lineage>
</organism>
<keyword evidence="2" id="KW-0732">Signal</keyword>
<dbReference type="EMBL" id="CP141886">
    <property type="protein sequence ID" value="WRT68139.1"/>
    <property type="molecule type" value="Genomic_DNA"/>
</dbReference>
<evidence type="ECO:0000256" key="2">
    <source>
        <dbReference type="SAM" id="SignalP"/>
    </source>
</evidence>
<protein>
    <recommendedName>
        <fullName evidence="5">Expansin-like EG45 domain-containing protein</fullName>
    </recommendedName>
</protein>
<sequence length="325" mass="32548">MLSSFVLLSLVLKTYLVYAEYSSSVSDGTIYYDLKFQCNGEGSAAVGTSGMNGGTNACGYSAASLGSSRIVAVNIGLFSRDKCGAEVTIMQNGAPVTFSEGPLFIGDICGGCGVDKVDFGAAAAIEMGDGVSCLNPSGFTYQISDQIIGPGYSSEVDGSLAAWRQGGGTGVTVNTTTPVASSATIGTSTILGGGAQSSSAYLSAAITTPSTSQAANPATQVSNPASQSVGSASEYNPGTAGSMISSLVSSSPTTQTLATTPSAAIGASTTSATSQIQGSSASRGSWGGHGGWTKPVAAFAEQTTDASTSDRACKRRKRRRLAMSH</sequence>
<evidence type="ECO:0000313" key="3">
    <source>
        <dbReference type="EMBL" id="WRT68139.1"/>
    </source>
</evidence>
<reference evidence="3 4" key="1">
    <citation type="submission" date="2024-01" db="EMBL/GenBank/DDBJ databases">
        <title>Comparative genomics of Cryptococcus and Kwoniella reveals pathogenesis evolution and contrasting modes of karyotype evolution via chromosome fusion or intercentromeric recombination.</title>
        <authorList>
            <person name="Coelho M.A."/>
            <person name="David-Palma M."/>
            <person name="Shea T."/>
            <person name="Bowers K."/>
            <person name="McGinley-Smith S."/>
            <person name="Mohammad A.W."/>
            <person name="Gnirke A."/>
            <person name="Yurkov A.M."/>
            <person name="Nowrousian M."/>
            <person name="Sun S."/>
            <person name="Cuomo C.A."/>
            <person name="Heitman J."/>
        </authorList>
    </citation>
    <scope>NUCLEOTIDE SEQUENCE [LARGE SCALE GENOMIC DNA]</scope>
    <source>
        <strain evidence="3">CBS 11374</strain>
    </source>
</reference>
<feature type="signal peptide" evidence="2">
    <location>
        <begin position="1"/>
        <end position="19"/>
    </location>
</feature>
<feature type="compositionally biased region" description="Polar residues" evidence="1">
    <location>
        <begin position="301"/>
        <end position="310"/>
    </location>
</feature>
<accession>A0ABZ1D286</accession>
<dbReference type="GeneID" id="87957245"/>
<dbReference type="RefSeq" id="XP_062792879.1">
    <property type="nucleotide sequence ID" value="XM_062936828.1"/>
</dbReference>
<feature type="region of interest" description="Disordered" evidence="1">
    <location>
        <begin position="212"/>
        <end position="237"/>
    </location>
</feature>
<name>A0ABZ1D286_9TREE</name>
<feature type="compositionally biased region" description="Polar residues" evidence="1">
    <location>
        <begin position="212"/>
        <end position="236"/>
    </location>
</feature>
<evidence type="ECO:0000313" key="4">
    <source>
        <dbReference type="Proteomes" id="UP001329825"/>
    </source>
</evidence>
<feature type="region of interest" description="Disordered" evidence="1">
    <location>
        <begin position="265"/>
        <end position="325"/>
    </location>
</feature>
<feature type="compositionally biased region" description="Basic residues" evidence="1">
    <location>
        <begin position="313"/>
        <end position="325"/>
    </location>
</feature>
<proteinExistence type="predicted"/>
<evidence type="ECO:0000256" key="1">
    <source>
        <dbReference type="SAM" id="MobiDB-lite"/>
    </source>
</evidence>